<keyword evidence="1" id="KW-0175">Coiled coil</keyword>
<keyword evidence="4" id="KW-1185">Reference proteome</keyword>
<sequence>MANKQPSIRELDSAYIKQREQEKELQSKRRRGLIRRLSALGIIGAILIGIISVTLMAQASTINEKKEEQASLQEEQEALLAEQERLEQEIENYNNPDYIGEVLRRDYFLTRPGETLYKLPESSSD</sequence>
<dbReference type="GO" id="GO:0051301">
    <property type="term" value="P:cell division"/>
    <property type="evidence" value="ECO:0007669"/>
    <property type="project" value="InterPro"/>
</dbReference>
<evidence type="ECO:0000313" key="3">
    <source>
        <dbReference type="EMBL" id="TSB45036.1"/>
    </source>
</evidence>
<comment type="caution">
    <text evidence="3">The sequence shown here is derived from an EMBL/GenBank/DDBJ whole genome shotgun (WGS) entry which is preliminary data.</text>
</comment>
<evidence type="ECO:0000256" key="2">
    <source>
        <dbReference type="SAM" id="Phobius"/>
    </source>
</evidence>
<dbReference type="EMBL" id="VLXZ01000015">
    <property type="protein sequence ID" value="TSB45036.1"/>
    <property type="molecule type" value="Genomic_DNA"/>
</dbReference>
<accession>A0A553ZUP3</accession>
<dbReference type="Proteomes" id="UP000318521">
    <property type="component" value="Unassembled WGS sequence"/>
</dbReference>
<protein>
    <submittedName>
        <fullName evidence="3">Septum formation initiator family protein</fullName>
    </submittedName>
</protein>
<proteinExistence type="predicted"/>
<dbReference type="AlphaFoldDB" id="A0A553ZUP3"/>
<dbReference type="InterPro" id="IPR039076">
    <property type="entry name" value="DivIC"/>
</dbReference>
<dbReference type="Pfam" id="PF04977">
    <property type="entry name" value="DivIC"/>
    <property type="match status" value="1"/>
</dbReference>
<gene>
    <name evidence="3" type="ORF">FN960_18110</name>
</gene>
<organism evidence="3 4">
    <name type="scientific">Alkalicoccobacillus porphyridii</name>
    <dbReference type="NCBI Taxonomy" id="2597270"/>
    <lineage>
        <taxon>Bacteria</taxon>
        <taxon>Bacillati</taxon>
        <taxon>Bacillota</taxon>
        <taxon>Bacilli</taxon>
        <taxon>Bacillales</taxon>
        <taxon>Bacillaceae</taxon>
        <taxon>Alkalicoccobacillus</taxon>
    </lineage>
</organism>
<evidence type="ECO:0000256" key="1">
    <source>
        <dbReference type="SAM" id="Coils"/>
    </source>
</evidence>
<evidence type="ECO:0000313" key="4">
    <source>
        <dbReference type="Proteomes" id="UP000318521"/>
    </source>
</evidence>
<dbReference type="InterPro" id="IPR007060">
    <property type="entry name" value="FtsL/DivIC"/>
</dbReference>
<dbReference type="RefSeq" id="WP_143850277.1">
    <property type="nucleotide sequence ID" value="NZ_VLXZ01000015.1"/>
</dbReference>
<keyword evidence="2" id="KW-1133">Transmembrane helix</keyword>
<reference evidence="3 4" key="1">
    <citation type="submission" date="2019-07" db="EMBL/GenBank/DDBJ databases">
        <authorList>
            <person name="Park Y.J."/>
            <person name="Jeong S.E."/>
            <person name="Jung H.S."/>
        </authorList>
    </citation>
    <scope>NUCLEOTIDE SEQUENCE [LARGE SCALE GENOMIC DNA]</scope>
    <source>
        <strain evidence="4">P16(2019)</strain>
    </source>
</reference>
<dbReference type="OrthoDB" id="2991180at2"/>
<keyword evidence="2" id="KW-0812">Transmembrane</keyword>
<feature type="coiled-coil region" evidence="1">
    <location>
        <begin position="55"/>
        <end position="92"/>
    </location>
</feature>
<name>A0A553ZUP3_9BACI</name>
<keyword evidence="2" id="KW-0472">Membrane</keyword>
<dbReference type="PANTHER" id="PTHR40027">
    <property type="entry name" value="CELL DIVISION PROTEIN DIVIC"/>
    <property type="match status" value="1"/>
</dbReference>
<dbReference type="PANTHER" id="PTHR40027:SF1">
    <property type="entry name" value="CELL DIVISION PROTEIN DIVIC"/>
    <property type="match status" value="1"/>
</dbReference>
<feature type="transmembrane region" description="Helical" evidence="2">
    <location>
        <begin position="37"/>
        <end position="57"/>
    </location>
</feature>